<evidence type="ECO:0000256" key="4">
    <source>
        <dbReference type="ARBA" id="ARBA00023015"/>
    </source>
</evidence>
<evidence type="ECO:0000256" key="7">
    <source>
        <dbReference type="PIRSR" id="PIRSR602481-1"/>
    </source>
</evidence>
<comment type="caution">
    <text evidence="8">The sequence shown here is derived from an EMBL/GenBank/DDBJ whole genome shotgun (WGS) entry which is preliminary data.</text>
</comment>
<dbReference type="Gene3D" id="1.10.10.10">
    <property type="entry name" value="Winged helix-like DNA-binding domain superfamily/Winged helix DNA-binding domain"/>
    <property type="match status" value="1"/>
</dbReference>
<reference evidence="10 11" key="1">
    <citation type="submission" date="2013-08" db="EMBL/GenBank/DDBJ databases">
        <authorList>
            <person name="Durkin A.S."/>
            <person name="Haft D.R."/>
            <person name="McCorrison J."/>
            <person name="Torralba M."/>
            <person name="Gillis M."/>
            <person name="Haft D.H."/>
            <person name="Methe B."/>
            <person name="Sutton G."/>
            <person name="Nelson K.E."/>
        </authorList>
    </citation>
    <scope>NUCLEOTIDE SEQUENCE [LARGE SCALE GENOMIC DNA]</scope>
    <source>
        <strain evidence="9 11">ATCC 35536</strain>
        <strain evidence="8 10">VPI DR56BR1116</strain>
    </source>
</reference>
<evidence type="ECO:0000313" key="10">
    <source>
        <dbReference type="Proteomes" id="UP000016412"/>
    </source>
</evidence>
<dbReference type="Pfam" id="PF01475">
    <property type="entry name" value="FUR"/>
    <property type="match status" value="1"/>
</dbReference>
<sequence>MKNYHTTLSEAGVRPSVQRVAVYSYLCEHPVHPTVETLYASLSPEYPTLSKTTIYNTLKLFEEKKLVHSLKIEDDKLRYDADIRPHIHFKCEKCGKVFDVFDDANIADYMLKCTDALPEGFAMTKMQTNMWGICRDCAKR</sequence>
<dbReference type="GO" id="GO:0045892">
    <property type="term" value="P:negative regulation of DNA-templated transcription"/>
    <property type="evidence" value="ECO:0007669"/>
    <property type="project" value="TreeGrafter"/>
</dbReference>
<dbReference type="InterPro" id="IPR043135">
    <property type="entry name" value="Fur_C"/>
</dbReference>
<name>U1GT40_TRESO</name>
<keyword evidence="2" id="KW-0678">Repressor</keyword>
<dbReference type="Gene3D" id="3.30.1490.190">
    <property type="match status" value="1"/>
</dbReference>
<dbReference type="OrthoDB" id="8659436at2"/>
<gene>
    <name evidence="9" type="ORF">HMPREF0860_0237</name>
    <name evidence="8" type="ORF">HMPREF1325_0253</name>
</gene>
<feature type="binding site" evidence="7">
    <location>
        <position position="91"/>
    </location>
    <ligand>
        <name>Zn(2+)</name>
        <dbReference type="ChEBI" id="CHEBI:29105"/>
    </ligand>
</feature>
<protein>
    <submittedName>
        <fullName evidence="8">Ferric uptake regulator family protein</fullName>
    </submittedName>
</protein>
<evidence type="ECO:0000313" key="8">
    <source>
        <dbReference type="EMBL" id="ERF59814.1"/>
    </source>
</evidence>
<dbReference type="PATRIC" id="fig|1125725.3.peg.2223"/>
<dbReference type="InterPro" id="IPR002481">
    <property type="entry name" value="FUR"/>
</dbReference>
<dbReference type="CDD" id="cd07153">
    <property type="entry name" value="Fur_like"/>
    <property type="match status" value="1"/>
</dbReference>
<evidence type="ECO:0000313" key="11">
    <source>
        <dbReference type="Proteomes" id="UP000016646"/>
    </source>
</evidence>
<comment type="similarity">
    <text evidence="1">Belongs to the Fur family.</text>
</comment>
<dbReference type="Proteomes" id="UP000016412">
    <property type="component" value="Unassembled WGS sequence"/>
</dbReference>
<accession>U1GT40</accession>
<dbReference type="RefSeq" id="WP_021331212.1">
    <property type="nucleotide sequence ID" value="NZ_AUZJ01000057.1"/>
</dbReference>
<evidence type="ECO:0000256" key="5">
    <source>
        <dbReference type="ARBA" id="ARBA00023125"/>
    </source>
</evidence>
<dbReference type="STRING" id="1125725.HMPREF1325_0253"/>
<dbReference type="PANTHER" id="PTHR33202">
    <property type="entry name" value="ZINC UPTAKE REGULATION PROTEIN"/>
    <property type="match status" value="1"/>
</dbReference>
<dbReference type="SUPFAM" id="SSF46785">
    <property type="entry name" value="Winged helix' DNA-binding domain"/>
    <property type="match status" value="1"/>
</dbReference>
<evidence type="ECO:0000256" key="6">
    <source>
        <dbReference type="ARBA" id="ARBA00023163"/>
    </source>
</evidence>
<proteinExistence type="inferred from homology"/>
<dbReference type="InterPro" id="IPR036388">
    <property type="entry name" value="WH-like_DNA-bd_sf"/>
</dbReference>
<evidence type="ECO:0000313" key="9">
    <source>
        <dbReference type="EMBL" id="ERJ98466.1"/>
    </source>
</evidence>
<dbReference type="AlphaFoldDB" id="U1GT40"/>
<keyword evidence="3 7" id="KW-0862">Zinc</keyword>
<dbReference type="Proteomes" id="UP000016646">
    <property type="component" value="Unassembled WGS sequence"/>
</dbReference>
<keyword evidence="4" id="KW-0805">Transcription regulation</keyword>
<evidence type="ECO:0000256" key="2">
    <source>
        <dbReference type="ARBA" id="ARBA00022491"/>
    </source>
</evidence>
<dbReference type="PANTHER" id="PTHR33202:SF8">
    <property type="entry name" value="PEROXIDE-RESPONSIVE REPRESSOR PERR"/>
    <property type="match status" value="1"/>
</dbReference>
<feature type="binding site" evidence="7">
    <location>
        <position position="137"/>
    </location>
    <ligand>
        <name>Zn(2+)</name>
        <dbReference type="ChEBI" id="CHEBI:29105"/>
    </ligand>
</feature>
<evidence type="ECO:0000256" key="3">
    <source>
        <dbReference type="ARBA" id="ARBA00022833"/>
    </source>
</evidence>
<dbReference type="GO" id="GO:0008270">
    <property type="term" value="F:zinc ion binding"/>
    <property type="evidence" value="ECO:0007669"/>
    <property type="project" value="TreeGrafter"/>
</dbReference>
<dbReference type="EMBL" id="AUZJ01000057">
    <property type="protein sequence ID" value="ERF59814.1"/>
    <property type="molecule type" value="Genomic_DNA"/>
</dbReference>
<dbReference type="EMBL" id="AVQI01000080">
    <property type="protein sequence ID" value="ERJ98466.1"/>
    <property type="molecule type" value="Genomic_DNA"/>
</dbReference>
<organism evidence="8 10">
    <name type="scientific">Treponema socranskii subsp. socranskii VPI DR56BR1116 = ATCC 35536</name>
    <dbReference type="NCBI Taxonomy" id="1125725"/>
    <lineage>
        <taxon>Bacteria</taxon>
        <taxon>Pseudomonadati</taxon>
        <taxon>Spirochaetota</taxon>
        <taxon>Spirochaetia</taxon>
        <taxon>Spirochaetales</taxon>
        <taxon>Treponemataceae</taxon>
        <taxon>Treponema</taxon>
    </lineage>
</organism>
<dbReference type="GO" id="GO:1900376">
    <property type="term" value="P:regulation of secondary metabolite biosynthetic process"/>
    <property type="evidence" value="ECO:0007669"/>
    <property type="project" value="TreeGrafter"/>
</dbReference>
<comment type="cofactor">
    <cofactor evidence="7">
        <name>Zn(2+)</name>
        <dbReference type="ChEBI" id="CHEBI:29105"/>
    </cofactor>
    <text evidence="7">Binds 1 zinc ion per subunit.</text>
</comment>
<evidence type="ECO:0000256" key="1">
    <source>
        <dbReference type="ARBA" id="ARBA00007957"/>
    </source>
</evidence>
<feature type="binding site" evidence="7">
    <location>
        <position position="134"/>
    </location>
    <ligand>
        <name>Zn(2+)</name>
        <dbReference type="ChEBI" id="CHEBI:29105"/>
    </ligand>
</feature>
<dbReference type="eggNOG" id="COG0735">
    <property type="taxonomic scope" value="Bacteria"/>
</dbReference>
<keyword evidence="5" id="KW-0238">DNA-binding</keyword>
<keyword evidence="7" id="KW-0479">Metal-binding</keyword>
<dbReference type="GO" id="GO:0000976">
    <property type="term" value="F:transcription cis-regulatory region binding"/>
    <property type="evidence" value="ECO:0007669"/>
    <property type="project" value="TreeGrafter"/>
</dbReference>
<dbReference type="GO" id="GO:0003700">
    <property type="term" value="F:DNA-binding transcription factor activity"/>
    <property type="evidence" value="ECO:0007669"/>
    <property type="project" value="InterPro"/>
</dbReference>
<keyword evidence="6" id="KW-0804">Transcription</keyword>
<feature type="binding site" evidence="7">
    <location>
        <position position="94"/>
    </location>
    <ligand>
        <name>Zn(2+)</name>
        <dbReference type="ChEBI" id="CHEBI:29105"/>
    </ligand>
</feature>
<dbReference type="InterPro" id="IPR036390">
    <property type="entry name" value="WH_DNA-bd_sf"/>
</dbReference>
<keyword evidence="11" id="KW-1185">Reference proteome</keyword>